<comment type="caution">
    <text evidence="4">The sequence shown here is derived from an EMBL/GenBank/DDBJ whole genome shotgun (WGS) entry which is preliminary data.</text>
</comment>
<dbReference type="GO" id="GO:0046872">
    <property type="term" value="F:metal ion binding"/>
    <property type="evidence" value="ECO:0007669"/>
    <property type="project" value="UniProtKB-KW"/>
</dbReference>
<dbReference type="OrthoDB" id="9800565at2"/>
<organism evidence="4 5">
    <name type="scientific">Aerococcus christensenii</name>
    <dbReference type="NCBI Taxonomy" id="87541"/>
    <lineage>
        <taxon>Bacteria</taxon>
        <taxon>Bacillati</taxon>
        <taxon>Bacillota</taxon>
        <taxon>Bacilli</taxon>
        <taxon>Lactobacillales</taxon>
        <taxon>Aerococcaceae</taxon>
        <taxon>Aerococcus</taxon>
    </lineage>
</organism>
<comment type="similarity">
    <text evidence="1 2">Belongs to the metallophosphoesterase superfamily. YfcE family.</text>
</comment>
<dbReference type="Pfam" id="PF12850">
    <property type="entry name" value="Metallophos_2"/>
    <property type="match status" value="1"/>
</dbReference>
<dbReference type="NCBIfam" id="TIGR00040">
    <property type="entry name" value="yfcE"/>
    <property type="match status" value="1"/>
</dbReference>
<evidence type="ECO:0000256" key="2">
    <source>
        <dbReference type="RuleBase" id="RU362039"/>
    </source>
</evidence>
<name>A0A133XUH7_9LACT</name>
<dbReference type="InterPro" id="IPR024654">
    <property type="entry name" value="Calcineurin-like_PHP_lpxH"/>
</dbReference>
<evidence type="ECO:0000259" key="3">
    <source>
        <dbReference type="Pfam" id="PF12850"/>
    </source>
</evidence>
<comment type="cofactor">
    <cofactor evidence="2">
        <name>a divalent metal cation</name>
        <dbReference type="ChEBI" id="CHEBI:60240"/>
    </cofactor>
</comment>
<feature type="domain" description="Calcineurin-like phosphoesterase" evidence="3">
    <location>
        <begin position="1"/>
        <end position="145"/>
    </location>
</feature>
<dbReference type="InterPro" id="IPR000979">
    <property type="entry name" value="Phosphodiesterase_MJ0936/Vps29"/>
</dbReference>
<dbReference type="AlphaFoldDB" id="A0A133XUH7"/>
<keyword evidence="2" id="KW-0479">Metal-binding</keyword>
<dbReference type="PATRIC" id="fig|87541.4.peg.1321"/>
<dbReference type="GO" id="GO:0016787">
    <property type="term" value="F:hydrolase activity"/>
    <property type="evidence" value="ECO:0007669"/>
    <property type="project" value="UniProtKB-UniRule"/>
</dbReference>
<dbReference type="EMBL" id="LSCQ01000074">
    <property type="protein sequence ID" value="KXB34569.1"/>
    <property type="molecule type" value="Genomic_DNA"/>
</dbReference>
<dbReference type="EC" id="3.1.4.-" evidence="2"/>
<protein>
    <recommendedName>
        <fullName evidence="2">Phosphoesterase</fullName>
        <ecNumber evidence="2">3.1.4.-</ecNumber>
    </recommendedName>
</protein>
<evidence type="ECO:0000313" key="4">
    <source>
        <dbReference type="EMBL" id="KXB34569.1"/>
    </source>
</evidence>
<gene>
    <name evidence="4" type="ORF">HMPREF3187_01337</name>
</gene>
<dbReference type="Proteomes" id="UP000070422">
    <property type="component" value="Unassembled WGS sequence"/>
</dbReference>
<reference evidence="4 5" key="1">
    <citation type="submission" date="2016-01" db="EMBL/GenBank/DDBJ databases">
        <authorList>
            <person name="Oliw E.H."/>
        </authorList>
    </citation>
    <scope>NUCLEOTIDE SEQUENCE [LARGE SCALE GENOMIC DNA]</scope>
    <source>
        <strain evidence="4 5">KA00635</strain>
    </source>
</reference>
<dbReference type="InterPro" id="IPR029052">
    <property type="entry name" value="Metallo-depent_PP-like"/>
</dbReference>
<dbReference type="RefSeq" id="WP_060937081.1">
    <property type="nucleotide sequence ID" value="NZ_JASOZP010000011.1"/>
</dbReference>
<evidence type="ECO:0000256" key="1">
    <source>
        <dbReference type="ARBA" id="ARBA00008950"/>
    </source>
</evidence>
<dbReference type="STRING" id="87541.AWM71_05965"/>
<dbReference type="SUPFAM" id="SSF56300">
    <property type="entry name" value="Metallo-dependent phosphatases"/>
    <property type="match status" value="1"/>
</dbReference>
<proteinExistence type="inferred from homology"/>
<accession>A0A133XUH7</accession>
<dbReference type="PANTHER" id="PTHR11124">
    <property type="entry name" value="VACUOLAR SORTING PROTEIN VPS29"/>
    <property type="match status" value="1"/>
</dbReference>
<evidence type="ECO:0000313" key="5">
    <source>
        <dbReference type="Proteomes" id="UP000070422"/>
    </source>
</evidence>
<dbReference type="Gene3D" id="3.60.21.10">
    <property type="match status" value="1"/>
</dbReference>
<sequence length="168" mass="19051">MKFLLVSDSHGDCKILSDLVVRYGDQVDEILHCGDSELDPKDTIWSLIHPVKGNCDYGNYRLERVVNTENGKLFYCHGHVYGVKLGLHQLVERAKELGVAVVVYGHTHVMDHQVIDGIHVINPGSIRFPRGHYLTPTYALLDWTSDHIEVTFYQRNGEKVPQECLPKG</sequence>